<protein>
    <submittedName>
        <fullName evidence="1">Uncharacterized protein</fullName>
    </submittedName>
</protein>
<proteinExistence type="predicted"/>
<sequence>MIVEETTRKDIIGYIEEYLENIEYGNDMSDYAFRILYKDGSTDEVSGNDYNGHKIKRINILSIVVDNPCTSITYGNYMINQYGVVNPSSEMEIDNNIIEVTNYE</sequence>
<name>A0A8S5S273_9CAUD</name>
<reference evidence="1" key="1">
    <citation type="journal article" date="2021" name="Proc. Natl. Acad. Sci. U.S.A.">
        <title>A Catalog of Tens of Thousands of Viruses from Human Metagenomes Reveals Hidden Associations with Chronic Diseases.</title>
        <authorList>
            <person name="Tisza M.J."/>
            <person name="Buck C.B."/>
        </authorList>
    </citation>
    <scope>NUCLEOTIDE SEQUENCE</scope>
    <source>
        <strain evidence="1">CtCIv11</strain>
    </source>
</reference>
<accession>A0A8S5S273</accession>
<evidence type="ECO:0000313" key="1">
    <source>
        <dbReference type="EMBL" id="DAF44907.1"/>
    </source>
</evidence>
<organism evidence="1">
    <name type="scientific">Siphoviridae sp. ctCIv11</name>
    <dbReference type="NCBI Taxonomy" id="2827806"/>
    <lineage>
        <taxon>Viruses</taxon>
        <taxon>Duplodnaviria</taxon>
        <taxon>Heunggongvirae</taxon>
        <taxon>Uroviricota</taxon>
        <taxon>Caudoviricetes</taxon>
    </lineage>
</organism>
<dbReference type="EMBL" id="BK032513">
    <property type="protein sequence ID" value="DAF44907.1"/>
    <property type="molecule type" value="Genomic_DNA"/>
</dbReference>